<evidence type="ECO:0000313" key="7">
    <source>
        <dbReference type="EMBL" id="MFC7244869.1"/>
    </source>
</evidence>
<sequence>MQCRVLGPLDLRSGGVSGDLTAPKPRKVLALLLIHADRVVPIDLLTTELWDDEPPASALTTLQTYILQIRRMLARTCGMDPARVARELLVTHADGYQLHLDGSSLDLHEYERLADQGRLAQLCGDHAHASRLLGAALNVWRGSALVDVRLGPVLRVEAQRLEEARLATWKQRIDADLELGRHREIVGELGCLAARHPLHEDLQAQYMIALYRSGRRTDALEAFRRLREVLIDELGLEPSRRIQRVQHAILTADPVLDTASALDTAWTWDSAVGGAELVAAGRGPV</sequence>
<evidence type="ECO:0000256" key="5">
    <source>
        <dbReference type="PROSITE-ProRule" id="PRU01091"/>
    </source>
</evidence>
<keyword evidence="3 5" id="KW-0238">DNA-binding</keyword>
<reference evidence="8" key="1">
    <citation type="journal article" date="2019" name="Int. J. Syst. Evol. Microbiol.">
        <title>The Global Catalogue of Microorganisms (GCM) 10K type strain sequencing project: providing services to taxonomists for standard genome sequencing and annotation.</title>
        <authorList>
            <consortium name="The Broad Institute Genomics Platform"/>
            <consortium name="The Broad Institute Genome Sequencing Center for Infectious Disease"/>
            <person name="Wu L."/>
            <person name="Ma J."/>
        </authorList>
    </citation>
    <scope>NUCLEOTIDE SEQUENCE [LARGE SCALE GENOMIC DNA]</scope>
    <source>
        <strain evidence="8">CGMCC 1.9106</strain>
    </source>
</reference>
<protein>
    <submittedName>
        <fullName evidence="7">BTAD domain-containing putative transcriptional regulator</fullName>
    </submittedName>
</protein>
<evidence type="ECO:0000256" key="3">
    <source>
        <dbReference type="ARBA" id="ARBA00023125"/>
    </source>
</evidence>
<accession>A0ABW2H0W9</accession>
<dbReference type="InterPro" id="IPR016032">
    <property type="entry name" value="Sig_transdc_resp-reg_C-effctor"/>
</dbReference>
<keyword evidence="2" id="KW-0805">Transcription regulation</keyword>
<dbReference type="Pfam" id="PF00486">
    <property type="entry name" value="Trans_reg_C"/>
    <property type="match status" value="1"/>
</dbReference>
<dbReference type="InterPro" id="IPR005158">
    <property type="entry name" value="BTAD"/>
</dbReference>
<comment type="caution">
    <text evidence="7">The sequence shown here is derived from an EMBL/GenBank/DDBJ whole genome shotgun (WGS) entry which is preliminary data.</text>
</comment>
<feature type="DNA-binding region" description="OmpR/PhoB-type" evidence="5">
    <location>
        <begin position="1"/>
        <end position="100"/>
    </location>
</feature>
<dbReference type="SUPFAM" id="SSF46894">
    <property type="entry name" value="C-terminal effector domain of the bipartite response regulators"/>
    <property type="match status" value="1"/>
</dbReference>
<dbReference type="InterPro" id="IPR036388">
    <property type="entry name" value="WH-like_DNA-bd_sf"/>
</dbReference>
<dbReference type="SUPFAM" id="SSF48452">
    <property type="entry name" value="TPR-like"/>
    <property type="match status" value="1"/>
</dbReference>
<comment type="similarity">
    <text evidence="1">Belongs to the AfsR/DnrI/RedD regulatory family.</text>
</comment>
<evidence type="ECO:0000259" key="6">
    <source>
        <dbReference type="PROSITE" id="PS51755"/>
    </source>
</evidence>
<organism evidence="7 8">
    <name type="scientific">Catellatospora aurea</name>
    <dbReference type="NCBI Taxonomy" id="1337874"/>
    <lineage>
        <taxon>Bacteria</taxon>
        <taxon>Bacillati</taxon>
        <taxon>Actinomycetota</taxon>
        <taxon>Actinomycetes</taxon>
        <taxon>Micromonosporales</taxon>
        <taxon>Micromonosporaceae</taxon>
        <taxon>Catellatospora</taxon>
    </lineage>
</organism>
<dbReference type="SMART" id="SM00862">
    <property type="entry name" value="Trans_reg_C"/>
    <property type="match status" value="1"/>
</dbReference>
<dbReference type="Proteomes" id="UP001596392">
    <property type="component" value="Unassembled WGS sequence"/>
</dbReference>
<dbReference type="CDD" id="cd15831">
    <property type="entry name" value="BTAD"/>
    <property type="match status" value="1"/>
</dbReference>
<dbReference type="InterPro" id="IPR011990">
    <property type="entry name" value="TPR-like_helical_dom_sf"/>
</dbReference>
<evidence type="ECO:0000256" key="2">
    <source>
        <dbReference type="ARBA" id="ARBA00023015"/>
    </source>
</evidence>
<dbReference type="InterPro" id="IPR001867">
    <property type="entry name" value="OmpR/PhoB-type_DNA-bd"/>
</dbReference>
<feature type="domain" description="OmpR/PhoB-type" evidence="6">
    <location>
        <begin position="1"/>
        <end position="100"/>
    </location>
</feature>
<proteinExistence type="inferred from homology"/>
<evidence type="ECO:0000313" key="8">
    <source>
        <dbReference type="Proteomes" id="UP001596392"/>
    </source>
</evidence>
<dbReference type="SMART" id="SM01043">
    <property type="entry name" value="BTAD"/>
    <property type="match status" value="1"/>
</dbReference>
<dbReference type="Pfam" id="PF03704">
    <property type="entry name" value="BTAD"/>
    <property type="match status" value="1"/>
</dbReference>
<dbReference type="InterPro" id="IPR051677">
    <property type="entry name" value="AfsR-DnrI-RedD_regulator"/>
</dbReference>
<keyword evidence="4" id="KW-0804">Transcription</keyword>
<dbReference type="PROSITE" id="PS51755">
    <property type="entry name" value="OMPR_PHOB"/>
    <property type="match status" value="1"/>
</dbReference>
<evidence type="ECO:0000256" key="1">
    <source>
        <dbReference type="ARBA" id="ARBA00005820"/>
    </source>
</evidence>
<evidence type="ECO:0000256" key="4">
    <source>
        <dbReference type="ARBA" id="ARBA00023163"/>
    </source>
</evidence>
<dbReference type="EMBL" id="JBHTAC010000020">
    <property type="protein sequence ID" value="MFC7244869.1"/>
    <property type="molecule type" value="Genomic_DNA"/>
</dbReference>
<dbReference type="Gene3D" id="1.10.10.10">
    <property type="entry name" value="Winged helix-like DNA-binding domain superfamily/Winged helix DNA-binding domain"/>
    <property type="match status" value="1"/>
</dbReference>
<name>A0ABW2H0W9_9ACTN</name>
<dbReference type="PANTHER" id="PTHR35807:SF1">
    <property type="entry name" value="TRANSCRIPTIONAL REGULATOR REDD"/>
    <property type="match status" value="1"/>
</dbReference>
<dbReference type="RefSeq" id="WP_376807841.1">
    <property type="nucleotide sequence ID" value="NZ_JBHTAC010000020.1"/>
</dbReference>
<gene>
    <name evidence="7" type="ORF">ACFQO7_20530</name>
</gene>
<dbReference type="PANTHER" id="PTHR35807">
    <property type="entry name" value="TRANSCRIPTIONAL REGULATOR REDD-RELATED"/>
    <property type="match status" value="1"/>
</dbReference>
<dbReference type="Gene3D" id="1.25.40.10">
    <property type="entry name" value="Tetratricopeptide repeat domain"/>
    <property type="match status" value="1"/>
</dbReference>
<keyword evidence="8" id="KW-1185">Reference proteome</keyword>